<accession>J9FM27</accession>
<gene>
    <name evidence="1" type="ORF">EVA_15919</name>
</gene>
<reference evidence="1" key="1">
    <citation type="journal article" date="2012" name="PLoS ONE">
        <title>Gene sets for utilization of primary and secondary nutrition supplies in the distal gut of endangered iberian lynx.</title>
        <authorList>
            <person name="Alcaide M."/>
            <person name="Messina E."/>
            <person name="Richter M."/>
            <person name="Bargiela R."/>
            <person name="Peplies J."/>
            <person name="Huws S.A."/>
            <person name="Newbold C.J."/>
            <person name="Golyshin P.N."/>
            <person name="Simon M.A."/>
            <person name="Lopez G."/>
            <person name="Yakimov M.M."/>
            <person name="Ferrer M."/>
        </authorList>
    </citation>
    <scope>NUCLEOTIDE SEQUENCE</scope>
</reference>
<comment type="caution">
    <text evidence="1">The sequence shown here is derived from an EMBL/GenBank/DDBJ whole genome shotgun (WGS) entry which is preliminary data.</text>
</comment>
<dbReference type="AlphaFoldDB" id="J9FM27"/>
<protein>
    <submittedName>
        <fullName evidence="1">Uncharacterized protein</fullName>
    </submittedName>
</protein>
<sequence>MEKQEGRNRLYPIGLCQLRIAFHIEFHDTDAVANSLLELFEYGVHHFAGLAPRCVEVHQYGYGTFYNLSKCFHIADIFRVKAEGNTPRDFLPPILLS</sequence>
<dbReference type="EMBL" id="AMCI01005518">
    <property type="protein sequence ID" value="EJW95971.1"/>
    <property type="molecule type" value="Genomic_DNA"/>
</dbReference>
<organism evidence="1">
    <name type="scientific">gut metagenome</name>
    <dbReference type="NCBI Taxonomy" id="749906"/>
    <lineage>
        <taxon>unclassified sequences</taxon>
        <taxon>metagenomes</taxon>
        <taxon>organismal metagenomes</taxon>
    </lineage>
</organism>
<proteinExistence type="predicted"/>
<evidence type="ECO:0000313" key="1">
    <source>
        <dbReference type="EMBL" id="EJW95971.1"/>
    </source>
</evidence>
<name>J9FM27_9ZZZZ</name>